<keyword evidence="2" id="KW-1185">Reference proteome</keyword>
<dbReference type="GeneID" id="17041816"/>
<dbReference type="RefSeq" id="XP_005648335.1">
    <property type="nucleotide sequence ID" value="XM_005648278.1"/>
</dbReference>
<gene>
    <name evidence="1" type="ORF">COCSUDRAFT_53461</name>
</gene>
<dbReference type="KEGG" id="csl:COCSUDRAFT_53461"/>
<evidence type="ECO:0000313" key="1">
    <source>
        <dbReference type="EMBL" id="EIE23791.1"/>
    </source>
</evidence>
<proteinExistence type="predicted"/>
<name>I0YZH2_COCSC</name>
<reference evidence="1 2" key="1">
    <citation type="journal article" date="2012" name="Genome Biol.">
        <title>The genome of the polar eukaryotic microalga coccomyxa subellipsoidea reveals traits of cold adaptation.</title>
        <authorList>
            <person name="Blanc G."/>
            <person name="Agarkova I."/>
            <person name="Grimwood J."/>
            <person name="Kuo A."/>
            <person name="Brueggeman A."/>
            <person name="Dunigan D."/>
            <person name="Gurnon J."/>
            <person name="Ladunga I."/>
            <person name="Lindquist E."/>
            <person name="Lucas S."/>
            <person name="Pangilinan J."/>
            <person name="Proschold T."/>
            <person name="Salamov A."/>
            <person name="Schmutz J."/>
            <person name="Weeks D."/>
            <person name="Yamada T."/>
            <person name="Claverie J.M."/>
            <person name="Grigoriev I."/>
            <person name="Van Etten J."/>
            <person name="Lomsadze A."/>
            <person name="Borodovsky M."/>
        </authorList>
    </citation>
    <scope>NUCLEOTIDE SEQUENCE [LARGE SCALE GENOMIC DNA]</scope>
    <source>
        <strain evidence="1 2">C-169</strain>
    </source>
</reference>
<protein>
    <submittedName>
        <fullName evidence="1">Uncharacterized protein</fullName>
    </submittedName>
</protein>
<comment type="caution">
    <text evidence="1">The sequence shown here is derived from an EMBL/GenBank/DDBJ whole genome shotgun (WGS) entry which is preliminary data.</text>
</comment>
<dbReference type="Proteomes" id="UP000007264">
    <property type="component" value="Unassembled WGS sequence"/>
</dbReference>
<organism evidence="1 2">
    <name type="scientific">Coccomyxa subellipsoidea (strain C-169)</name>
    <name type="common">Green microalga</name>
    <dbReference type="NCBI Taxonomy" id="574566"/>
    <lineage>
        <taxon>Eukaryota</taxon>
        <taxon>Viridiplantae</taxon>
        <taxon>Chlorophyta</taxon>
        <taxon>core chlorophytes</taxon>
        <taxon>Trebouxiophyceae</taxon>
        <taxon>Trebouxiophyceae incertae sedis</taxon>
        <taxon>Coccomyxaceae</taxon>
        <taxon>Coccomyxa</taxon>
        <taxon>Coccomyxa subellipsoidea</taxon>
    </lineage>
</organism>
<evidence type="ECO:0000313" key="2">
    <source>
        <dbReference type="Proteomes" id="UP000007264"/>
    </source>
</evidence>
<dbReference type="EMBL" id="AGSI01000007">
    <property type="protein sequence ID" value="EIE23791.1"/>
    <property type="molecule type" value="Genomic_DNA"/>
</dbReference>
<sequence length="79" mass="8595">MATAEQELGCKKTDFNAIMSDNAMECCVHNDEDVHLTAGCARGIAPHEAVWGQSGEHFEAGGLMRVFRGIKEGSLTRRT</sequence>
<dbReference type="AlphaFoldDB" id="I0YZH2"/>
<accession>I0YZH2</accession>